<protein>
    <recommendedName>
        <fullName evidence="2">CCAAT-binding factor domain-containing protein</fullName>
    </recommendedName>
</protein>
<proteinExistence type="inferred from homology"/>
<accession>A0A820MKH0</accession>
<dbReference type="Proteomes" id="UP000663844">
    <property type="component" value="Unassembled WGS sequence"/>
</dbReference>
<dbReference type="EMBL" id="CAJOAZ010023221">
    <property type="protein sequence ID" value="CAF4373578.1"/>
    <property type="molecule type" value="Genomic_DNA"/>
</dbReference>
<dbReference type="GO" id="GO:0005634">
    <property type="term" value="C:nucleus"/>
    <property type="evidence" value="ECO:0007669"/>
    <property type="project" value="UniProtKB-ARBA"/>
</dbReference>
<dbReference type="Pfam" id="PF03914">
    <property type="entry name" value="CBF"/>
    <property type="match status" value="1"/>
</dbReference>
<comment type="caution">
    <text evidence="3">The sequence shown here is derived from an EMBL/GenBank/DDBJ whole genome shotgun (WGS) entry which is preliminary data.</text>
</comment>
<organism evidence="3 4">
    <name type="scientific">Adineta steineri</name>
    <dbReference type="NCBI Taxonomy" id="433720"/>
    <lineage>
        <taxon>Eukaryota</taxon>
        <taxon>Metazoa</taxon>
        <taxon>Spiralia</taxon>
        <taxon>Gnathifera</taxon>
        <taxon>Rotifera</taxon>
        <taxon>Eurotatoria</taxon>
        <taxon>Bdelloidea</taxon>
        <taxon>Adinetida</taxon>
        <taxon>Adinetidae</taxon>
        <taxon>Adineta</taxon>
    </lineage>
</organism>
<feature type="non-terminal residue" evidence="3">
    <location>
        <position position="1"/>
    </location>
</feature>
<reference evidence="3" key="1">
    <citation type="submission" date="2021-02" db="EMBL/GenBank/DDBJ databases">
        <authorList>
            <person name="Nowell W R."/>
        </authorList>
    </citation>
    <scope>NUCLEOTIDE SEQUENCE</scope>
</reference>
<comment type="similarity">
    <text evidence="1">Belongs to the CBF/MAK21 family.</text>
</comment>
<sequence>DLDNIIEHLNDLFRIVHSTNFKTSVRALQLLFRLSEQRSEIDDRYYNALYKKLSEPEWKNSKMLSTFLNLIFKSMLKDSMEARIRAFIKRLLQ</sequence>
<dbReference type="InterPro" id="IPR040155">
    <property type="entry name" value="CEBPZ/Mak21-like"/>
</dbReference>
<dbReference type="PANTHER" id="PTHR12048">
    <property type="entry name" value="CCAAT-BINDING FACTOR-RELATED"/>
    <property type="match status" value="1"/>
</dbReference>
<gene>
    <name evidence="3" type="ORF">OXD698_LOCUS49977</name>
</gene>
<evidence type="ECO:0000256" key="1">
    <source>
        <dbReference type="ARBA" id="ARBA00007797"/>
    </source>
</evidence>
<feature type="domain" description="CCAAT-binding factor" evidence="2">
    <location>
        <begin position="24"/>
        <end position="93"/>
    </location>
</feature>
<evidence type="ECO:0000259" key="2">
    <source>
        <dbReference type="Pfam" id="PF03914"/>
    </source>
</evidence>
<dbReference type="AlphaFoldDB" id="A0A820MKH0"/>
<feature type="non-terminal residue" evidence="3">
    <location>
        <position position="93"/>
    </location>
</feature>
<dbReference type="InterPro" id="IPR005612">
    <property type="entry name" value="CCAAT-binding_factor"/>
</dbReference>
<dbReference type="PANTHER" id="PTHR12048:SF0">
    <property type="entry name" value="CCAAT_ENHANCER-BINDING PROTEIN ZETA"/>
    <property type="match status" value="1"/>
</dbReference>
<name>A0A820MKH0_9BILA</name>
<evidence type="ECO:0000313" key="4">
    <source>
        <dbReference type="Proteomes" id="UP000663844"/>
    </source>
</evidence>
<evidence type="ECO:0000313" key="3">
    <source>
        <dbReference type="EMBL" id="CAF4373578.1"/>
    </source>
</evidence>